<keyword evidence="2" id="KW-1185">Reference proteome</keyword>
<reference evidence="1" key="1">
    <citation type="submission" date="2009-07" db="EMBL/GenBank/DDBJ databases">
        <authorList>
            <person name="Weinstock G."/>
            <person name="Sodergren E."/>
            <person name="Clifton S."/>
            <person name="Fulton L."/>
            <person name="Fulton B."/>
            <person name="Courtney L."/>
            <person name="Fronick C."/>
            <person name="Harrison M."/>
            <person name="Strong C."/>
            <person name="Farmer C."/>
            <person name="Delahaunty K."/>
            <person name="Markovic C."/>
            <person name="Hall O."/>
            <person name="Minx P."/>
            <person name="Tomlinson C."/>
            <person name="Mitreva M."/>
            <person name="Nelson J."/>
            <person name="Hou S."/>
            <person name="Wollam A."/>
            <person name="Pepin K.H."/>
            <person name="Johnson M."/>
            <person name="Bhonagiri V."/>
            <person name="Nash W.E."/>
            <person name="Warren W."/>
            <person name="Chinwalla A."/>
            <person name="Mardis E.R."/>
            <person name="Wilson R.K."/>
        </authorList>
    </citation>
    <scope>NUCLEOTIDE SEQUENCE [LARGE SCALE GENOMIC DNA]</scope>
    <source>
        <strain evidence="1">DSM 14469</strain>
    </source>
</reference>
<organism evidence="1 2">
    <name type="scientific">Marvinbryantia formatexigens DSM 14469</name>
    <dbReference type="NCBI Taxonomy" id="478749"/>
    <lineage>
        <taxon>Bacteria</taxon>
        <taxon>Bacillati</taxon>
        <taxon>Bacillota</taxon>
        <taxon>Clostridia</taxon>
        <taxon>Lachnospirales</taxon>
        <taxon>Lachnospiraceae</taxon>
        <taxon>Marvinbryantia</taxon>
    </lineage>
</organism>
<comment type="caution">
    <text evidence="1">The sequence shown here is derived from an EMBL/GenBank/DDBJ whole genome shotgun (WGS) entry which is preliminary data.</text>
</comment>
<dbReference type="AlphaFoldDB" id="C6LBJ3"/>
<name>C6LBJ3_9FIRM</name>
<sequence>MKRGILFVKTATRNRRFPRQNVTCRATSQALHPEHMRYAWRFHRLCILNMM</sequence>
<protein>
    <submittedName>
        <fullName evidence="1">Uncharacterized protein</fullName>
    </submittedName>
</protein>
<proteinExistence type="predicted"/>
<dbReference type="EMBL" id="ACCL02000004">
    <property type="protein sequence ID" value="EET61796.1"/>
    <property type="molecule type" value="Genomic_DNA"/>
</dbReference>
<dbReference type="Proteomes" id="UP000005561">
    <property type="component" value="Unassembled WGS sequence"/>
</dbReference>
<gene>
    <name evidence="1" type="ORF">BRYFOR_05988</name>
</gene>
<evidence type="ECO:0000313" key="1">
    <source>
        <dbReference type="EMBL" id="EET61796.1"/>
    </source>
</evidence>
<evidence type="ECO:0000313" key="2">
    <source>
        <dbReference type="Proteomes" id="UP000005561"/>
    </source>
</evidence>
<accession>C6LBJ3</accession>